<reference evidence="2" key="1">
    <citation type="journal article" date="2020" name="Stud. Mycol.">
        <title>101 Dothideomycetes genomes: a test case for predicting lifestyles and emergence of pathogens.</title>
        <authorList>
            <person name="Haridas S."/>
            <person name="Albert R."/>
            <person name="Binder M."/>
            <person name="Bloem J."/>
            <person name="Labutti K."/>
            <person name="Salamov A."/>
            <person name="Andreopoulos B."/>
            <person name="Baker S."/>
            <person name="Barry K."/>
            <person name="Bills G."/>
            <person name="Bluhm B."/>
            <person name="Cannon C."/>
            <person name="Castanera R."/>
            <person name="Culley D."/>
            <person name="Daum C."/>
            <person name="Ezra D."/>
            <person name="Gonzalez J."/>
            <person name="Henrissat B."/>
            <person name="Kuo A."/>
            <person name="Liang C."/>
            <person name="Lipzen A."/>
            <person name="Lutzoni F."/>
            <person name="Magnuson J."/>
            <person name="Mondo S."/>
            <person name="Nolan M."/>
            <person name="Ohm R."/>
            <person name="Pangilinan J."/>
            <person name="Park H.-J."/>
            <person name="Ramirez L."/>
            <person name="Alfaro M."/>
            <person name="Sun H."/>
            <person name="Tritt A."/>
            <person name="Yoshinaga Y."/>
            <person name="Zwiers L.-H."/>
            <person name="Turgeon B."/>
            <person name="Goodwin S."/>
            <person name="Spatafora J."/>
            <person name="Crous P."/>
            <person name="Grigoriev I."/>
        </authorList>
    </citation>
    <scope>NUCLEOTIDE SEQUENCE</scope>
    <source>
        <strain evidence="2">CBS 279.74</strain>
    </source>
</reference>
<evidence type="ECO:0000256" key="1">
    <source>
        <dbReference type="SAM" id="MobiDB-lite"/>
    </source>
</evidence>
<feature type="compositionally biased region" description="Acidic residues" evidence="1">
    <location>
        <begin position="114"/>
        <end position="125"/>
    </location>
</feature>
<dbReference type="Proteomes" id="UP000799428">
    <property type="component" value="Unassembled WGS sequence"/>
</dbReference>
<evidence type="ECO:0000313" key="3">
    <source>
        <dbReference type="Proteomes" id="UP000799428"/>
    </source>
</evidence>
<gene>
    <name evidence="2" type="ORF">K504DRAFT_450680</name>
</gene>
<protein>
    <submittedName>
        <fullName evidence="2">Uncharacterized protein</fullName>
    </submittedName>
</protein>
<dbReference type="AlphaFoldDB" id="A0A6G1KMG8"/>
<organism evidence="2 3">
    <name type="scientific">Pleomassaria siparia CBS 279.74</name>
    <dbReference type="NCBI Taxonomy" id="1314801"/>
    <lineage>
        <taxon>Eukaryota</taxon>
        <taxon>Fungi</taxon>
        <taxon>Dikarya</taxon>
        <taxon>Ascomycota</taxon>
        <taxon>Pezizomycotina</taxon>
        <taxon>Dothideomycetes</taxon>
        <taxon>Pleosporomycetidae</taxon>
        <taxon>Pleosporales</taxon>
        <taxon>Pleomassariaceae</taxon>
        <taxon>Pleomassaria</taxon>
    </lineage>
</organism>
<name>A0A6G1KMG8_9PLEO</name>
<feature type="compositionally biased region" description="Basic residues" evidence="1">
    <location>
        <begin position="101"/>
        <end position="110"/>
    </location>
</feature>
<proteinExistence type="predicted"/>
<feature type="compositionally biased region" description="Basic and acidic residues" evidence="1">
    <location>
        <begin position="127"/>
        <end position="139"/>
    </location>
</feature>
<accession>A0A6G1KMG8</accession>
<dbReference type="EMBL" id="MU005765">
    <property type="protein sequence ID" value="KAF2714086.1"/>
    <property type="molecule type" value="Genomic_DNA"/>
</dbReference>
<feature type="compositionally biased region" description="Basic and acidic residues" evidence="1">
    <location>
        <begin position="158"/>
        <end position="172"/>
    </location>
</feature>
<evidence type="ECO:0000313" key="2">
    <source>
        <dbReference type="EMBL" id="KAF2714086.1"/>
    </source>
</evidence>
<keyword evidence="3" id="KW-1185">Reference proteome</keyword>
<feature type="region of interest" description="Disordered" evidence="1">
    <location>
        <begin position="86"/>
        <end position="172"/>
    </location>
</feature>
<sequence length="172" mass="20214">MCHKTLIVYRCDHPLPGDKASKLDPCAKAEYTGEPCADEETKLYLVRHVTDSCQKCNPFQYLFNKEGKAFVDGEYWDMQSLGMRRNREYLRLKEEEEEEKKKKKKKKKKKGAEADEEGEQDEMTDDTSQKTEMEHHKYDEDDDDDDDDDDDEMSQSTEAEKNKDSDDDVFKD</sequence>
<feature type="compositionally biased region" description="Acidic residues" evidence="1">
    <location>
        <begin position="140"/>
        <end position="153"/>
    </location>
</feature>